<protein>
    <submittedName>
        <fullName evidence="2">Helix-hairpin-helix domain-containing protein</fullName>
    </submittedName>
</protein>
<evidence type="ECO:0000313" key="3">
    <source>
        <dbReference type="Proteomes" id="UP001176883"/>
    </source>
</evidence>
<dbReference type="PANTHER" id="PTHR21180:SF32">
    <property type="entry name" value="ENDONUCLEASE_EXONUCLEASE_PHOSPHATASE FAMILY DOMAIN-CONTAINING PROTEIN 1"/>
    <property type="match status" value="1"/>
</dbReference>
<dbReference type="Proteomes" id="UP001176883">
    <property type="component" value="Unassembled WGS sequence"/>
</dbReference>
<dbReference type="EMBL" id="JAUOEK010000139">
    <property type="protein sequence ID" value="MDO5970947.1"/>
    <property type="molecule type" value="Genomic_DNA"/>
</dbReference>
<dbReference type="Gene3D" id="1.10.150.320">
    <property type="entry name" value="Photosystem II 12 kDa extrinsic protein"/>
    <property type="match status" value="2"/>
</dbReference>
<organism evidence="2 3">
    <name type="scientific">Flavivirga aquimarina</name>
    <dbReference type="NCBI Taxonomy" id="2027862"/>
    <lineage>
        <taxon>Bacteria</taxon>
        <taxon>Pseudomonadati</taxon>
        <taxon>Bacteroidota</taxon>
        <taxon>Flavobacteriia</taxon>
        <taxon>Flavobacteriales</taxon>
        <taxon>Flavobacteriaceae</taxon>
        <taxon>Flavivirga</taxon>
    </lineage>
</organism>
<keyword evidence="1" id="KW-1133">Transmembrane helix</keyword>
<dbReference type="SUPFAM" id="SSF47781">
    <property type="entry name" value="RuvA domain 2-like"/>
    <property type="match status" value="3"/>
</dbReference>
<gene>
    <name evidence="2" type="ORF">Q4Q35_14135</name>
</gene>
<keyword evidence="1" id="KW-0472">Membrane</keyword>
<keyword evidence="3" id="KW-1185">Reference proteome</keyword>
<evidence type="ECO:0000313" key="2">
    <source>
        <dbReference type="EMBL" id="MDO5970947.1"/>
    </source>
</evidence>
<evidence type="ECO:0000256" key="1">
    <source>
        <dbReference type="SAM" id="Phobius"/>
    </source>
</evidence>
<accession>A0ABT8WD50</accession>
<reference evidence="2" key="1">
    <citation type="submission" date="2023-07" db="EMBL/GenBank/DDBJ databases">
        <title>Two novel species in the genus Flavivirga.</title>
        <authorList>
            <person name="Kwon K."/>
        </authorList>
    </citation>
    <scope>NUCLEOTIDE SEQUENCE</scope>
    <source>
        <strain evidence="2">KCTC 52353</strain>
    </source>
</reference>
<dbReference type="InterPro" id="IPR010994">
    <property type="entry name" value="RuvA_2-like"/>
</dbReference>
<proteinExistence type="predicted"/>
<name>A0ABT8WD50_9FLAO</name>
<comment type="caution">
    <text evidence="2">The sequence shown here is derived from an EMBL/GenBank/DDBJ whole genome shotgun (WGS) entry which is preliminary data.</text>
</comment>
<dbReference type="Pfam" id="PF12836">
    <property type="entry name" value="HHH_3"/>
    <property type="match status" value="2"/>
</dbReference>
<sequence length="294" mass="34027">MKSHFTFSKEQRNGILLLLILIIGLQCLYFFVVPITIGVSSEDIAVNKEELAKFNKEIDSLRLVQLEQRKPKIHPFNPNYITDFKGASLGMSNKEIDRLLAFRKENNWINSTKQFQEVTKVSDSFLNQISPYFKFPEWVNKPKVKQVSAFSYGKTSKTYVEKQDLNKATPKQLQSVNGVGTVFSERIVKFRNKFIGGFIDDIQLQDVYGLTPEIIEKITNHFIVKTPRQIQKININNATVDNLVTVQHIDYDLAYNIIEQRNLRDGYKSLDELIKVKDFPVNKIDIIKLYLSLD</sequence>
<dbReference type="InterPro" id="IPR051675">
    <property type="entry name" value="Endo/Exo/Phosphatase_dom_1"/>
</dbReference>
<feature type="transmembrane region" description="Helical" evidence="1">
    <location>
        <begin position="12"/>
        <end position="32"/>
    </location>
</feature>
<dbReference type="PANTHER" id="PTHR21180">
    <property type="entry name" value="ENDONUCLEASE/EXONUCLEASE/PHOSPHATASE FAMILY DOMAIN-CONTAINING PROTEIN 1"/>
    <property type="match status" value="1"/>
</dbReference>
<keyword evidence="1" id="KW-0812">Transmembrane</keyword>
<dbReference type="RefSeq" id="WP_303278644.1">
    <property type="nucleotide sequence ID" value="NZ_JAUOEK010000139.1"/>
</dbReference>